<keyword evidence="4" id="KW-1185">Reference proteome</keyword>
<dbReference type="GO" id="GO:0005886">
    <property type="term" value="C:plasma membrane"/>
    <property type="evidence" value="ECO:0007669"/>
    <property type="project" value="InterPro"/>
</dbReference>
<evidence type="ECO:0000256" key="2">
    <source>
        <dbReference type="SAM" id="Phobius"/>
    </source>
</evidence>
<keyword evidence="2" id="KW-0812">Transmembrane</keyword>
<reference evidence="3" key="1">
    <citation type="submission" date="2021-06" db="EMBL/GenBank/DDBJ databases">
        <authorList>
            <person name="Kallberg Y."/>
            <person name="Tangrot J."/>
            <person name="Rosling A."/>
        </authorList>
    </citation>
    <scope>NUCLEOTIDE SEQUENCE</scope>
    <source>
        <strain evidence="3">MA453B</strain>
    </source>
</reference>
<keyword evidence="2" id="KW-0472">Membrane</keyword>
<dbReference type="OrthoDB" id="2368970at2759"/>
<gene>
    <name evidence="3" type="ORF">DERYTH_LOCUS3498</name>
</gene>
<feature type="region of interest" description="Disordered" evidence="1">
    <location>
        <begin position="323"/>
        <end position="357"/>
    </location>
</feature>
<protein>
    <submittedName>
        <fullName evidence="3">22857_t:CDS:1</fullName>
    </submittedName>
</protein>
<organism evidence="3 4">
    <name type="scientific">Dentiscutata erythropus</name>
    <dbReference type="NCBI Taxonomy" id="1348616"/>
    <lineage>
        <taxon>Eukaryota</taxon>
        <taxon>Fungi</taxon>
        <taxon>Fungi incertae sedis</taxon>
        <taxon>Mucoromycota</taxon>
        <taxon>Glomeromycotina</taxon>
        <taxon>Glomeromycetes</taxon>
        <taxon>Diversisporales</taxon>
        <taxon>Gigasporaceae</taxon>
        <taxon>Dentiscutata</taxon>
    </lineage>
</organism>
<feature type="region of interest" description="Disordered" evidence="1">
    <location>
        <begin position="369"/>
        <end position="391"/>
    </location>
</feature>
<feature type="region of interest" description="Disordered" evidence="1">
    <location>
        <begin position="225"/>
        <end position="265"/>
    </location>
</feature>
<dbReference type="GO" id="GO:0015079">
    <property type="term" value="F:potassium ion transmembrane transporter activity"/>
    <property type="evidence" value="ECO:0007669"/>
    <property type="project" value="InterPro"/>
</dbReference>
<feature type="compositionally biased region" description="Polar residues" evidence="1">
    <location>
        <begin position="373"/>
        <end position="390"/>
    </location>
</feature>
<dbReference type="PANTHER" id="PTHR36424:SF1">
    <property type="entry name" value="LOW AFFINITY K(+) TRANSPORTER 1-RELATED"/>
    <property type="match status" value="1"/>
</dbReference>
<dbReference type="PANTHER" id="PTHR36424">
    <property type="entry name" value="PHEROMONE-REGULATED MEMBRANE PROTEIN 6"/>
    <property type="match status" value="1"/>
</dbReference>
<dbReference type="AlphaFoldDB" id="A0A9N9A014"/>
<feature type="compositionally biased region" description="Polar residues" evidence="1">
    <location>
        <begin position="323"/>
        <end position="337"/>
    </location>
</feature>
<feature type="compositionally biased region" description="Polar residues" evidence="1">
    <location>
        <begin position="346"/>
        <end position="357"/>
    </location>
</feature>
<dbReference type="Pfam" id="PF16944">
    <property type="entry name" value="KCH"/>
    <property type="match status" value="1"/>
</dbReference>
<dbReference type="EMBL" id="CAJVPY010001239">
    <property type="protein sequence ID" value="CAG8513344.1"/>
    <property type="molecule type" value="Genomic_DNA"/>
</dbReference>
<feature type="transmembrane region" description="Helical" evidence="2">
    <location>
        <begin position="189"/>
        <end position="215"/>
    </location>
</feature>
<evidence type="ECO:0000313" key="3">
    <source>
        <dbReference type="EMBL" id="CAG8513344.1"/>
    </source>
</evidence>
<dbReference type="InterPro" id="IPR031606">
    <property type="entry name" value="Kch1/2"/>
</dbReference>
<accession>A0A9N9A014</accession>
<name>A0A9N9A014_9GLOM</name>
<feature type="transmembrane region" description="Helical" evidence="2">
    <location>
        <begin position="37"/>
        <end position="58"/>
    </location>
</feature>
<evidence type="ECO:0000313" key="4">
    <source>
        <dbReference type="Proteomes" id="UP000789405"/>
    </source>
</evidence>
<sequence length="485" mass="55459">MVKWKRERDNKIVKDYKYDFVDVNEFEKHDCLAKMRYSVVFFIVLKAVLVYIADLYSMTALLLNDSWATIKPAVPFSISKWIFVGSILMSFLLLFLEMRKAYAIVKSRDISVSFTNKIAYRYYTLTSYAHWSFFQEIQDREKFLDKIAFYVFFEFKGYKRLLLCDGPRQVINAITVFTFLQQKKFSMNLSVYGSLTSKASIAIMSFTVAVVGQLLDNQRKERIADANKKGQNKGPQPTIPELHDGYPPQYNDPPPKTAFNLSEYPPDKANYNVAAAEKQGYYVQSPNVNSNPVRDSSSAPLFHNYNSSRHESISSAAGQVYNERSTSPAFNPRQYSTPTPPPHMRQVNQPPYMQQSSQQLYQARSPRLHNVAGPQSSMSSPIVRPQQSTPDPYYQGVSAPMPNVVSAPMPNVASAPMPNISSAPMPNVSSQYNYDDYYNNQMSQRPTVAYGQAYYSGEDNEISQNNMYSPQDQMNYRRYDNYGDV</sequence>
<comment type="caution">
    <text evidence="3">The sequence shown here is derived from an EMBL/GenBank/DDBJ whole genome shotgun (WGS) entry which is preliminary data.</text>
</comment>
<keyword evidence="2" id="KW-1133">Transmembrane helix</keyword>
<proteinExistence type="predicted"/>
<evidence type="ECO:0000256" key="1">
    <source>
        <dbReference type="SAM" id="MobiDB-lite"/>
    </source>
</evidence>
<feature type="transmembrane region" description="Helical" evidence="2">
    <location>
        <begin position="78"/>
        <end position="96"/>
    </location>
</feature>
<dbReference type="Proteomes" id="UP000789405">
    <property type="component" value="Unassembled WGS sequence"/>
</dbReference>